<dbReference type="AlphaFoldDB" id="A0A7R9PYA5"/>
<reference evidence="1" key="1">
    <citation type="submission" date="2020-11" db="EMBL/GenBank/DDBJ databases">
        <authorList>
            <person name="Tran Van P."/>
        </authorList>
    </citation>
    <scope>NUCLEOTIDE SEQUENCE</scope>
</reference>
<proteinExistence type="predicted"/>
<evidence type="ECO:0000313" key="1">
    <source>
        <dbReference type="EMBL" id="CAD7624444.1"/>
    </source>
</evidence>
<dbReference type="EMBL" id="CAJPIZ010002326">
    <property type="protein sequence ID" value="CAG2104874.1"/>
    <property type="molecule type" value="Genomic_DNA"/>
</dbReference>
<organism evidence="1">
    <name type="scientific">Medioppia subpectinata</name>
    <dbReference type="NCBI Taxonomy" id="1979941"/>
    <lineage>
        <taxon>Eukaryota</taxon>
        <taxon>Metazoa</taxon>
        <taxon>Ecdysozoa</taxon>
        <taxon>Arthropoda</taxon>
        <taxon>Chelicerata</taxon>
        <taxon>Arachnida</taxon>
        <taxon>Acari</taxon>
        <taxon>Acariformes</taxon>
        <taxon>Sarcoptiformes</taxon>
        <taxon>Oribatida</taxon>
        <taxon>Brachypylina</taxon>
        <taxon>Oppioidea</taxon>
        <taxon>Oppiidae</taxon>
        <taxon>Medioppia</taxon>
    </lineage>
</organism>
<accession>A0A7R9PYA5</accession>
<keyword evidence="2" id="KW-1185">Reference proteome</keyword>
<dbReference type="EMBL" id="OC856901">
    <property type="protein sequence ID" value="CAD7624444.1"/>
    <property type="molecule type" value="Genomic_DNA"/>
</dbReference>
<dbReference type="Proteomes" id="UP000759131">
    <property type="component" value="Unassembled WGS sequence"/>
</dbReference>
<gene>
    <name evidence="1" type="ORF">OSB1V03_LOCUS4889</name>
</gene>
<protein>
    <submittedName>
        <fullName evidence="1">Uncharacterized protein</fullName>
    </submittedName>
</protein>
<sequence>MNTIHVFILMAYRSNCRRGVANTPTALFSPYYLPGVREYPGAAQPYWAPPSTVGRLSAPMSWASVGSDDCQRTTLFLYHVRLGRRPLAAPLQYQGVGHCDPYCEPLAQVCHRPVSSTWALVCGGQSFGITTTDRRTGIHHSVWFETQLNRSIDLCLKWQMRYQCNDETDVY</sequence>
<evidence type="ECO:0000313" key="2">
    <source>
        <dbReference type="Proteomes" id="UP000759131"/>
    </source>
</evidence>
<name>A0A7R9PYA5_9ACAR</name>